<proteinExistence type="inferred from homology"/>
<dbReference type="GO" id="GO:0034727">
    <property type="term" value="P:piecemeal microautophagy of the nucleus"/>
    <property type="evidence" value="ECO:0007669"/>
    <property type="project" value="TreeGrafter"/>
</dbReference>
<evidence type="ECO:0000256" key="2">
    <source>
        <dbReference type="ARBA" id="ARBA00023006"/>
    </source>
</evidence>
<keyword evidence="7" id="KW-1185">Reference proteome</keyword>
<gene>
    <name evidence="6" type="primary">ATG13</name>
    <name evidence="6" type="ORF">MOBT1_000148</name>
</gene>
<reference evidence="6" key="1">
    <citation type="submission" date="2023-03" db="EMBL/GenBank/DDBJ databases">
        <title>Mating type loci evolution in Malassezia.</title>
        <authorList>
            <person name="Coelho M.A."/>
        </authorList>
    </citation>
    <scope>NUCLEOTIDE SEQUENCE</scope>
    <source>
        <strain evidence="6">CBS 7876</strain>
    </source>
</reference>
<feature type="compositionally biased region" description="Low complexity" evidence="4">
    <location>
        <begin position="339"/>
        <end position="351"/>
    </location>
</feature>
<evidence type="ECO:0000256" key="1">
    <source>
        <dbReference type="ARBA" id="ARBA00005246"/>
    </source>
</evidence>
<dbReference type="EMBL" id="CP119934">
    <property type="protein sequence ID" value="WFD01483.1"/>
    <property type="molecule type" value="Genomic_DNA"/>
</dbReference>
<feature type="compositionally biased region" description="Basic and acidic residues" evidence="4">
    <location>
        <begin position="416"/>
        <end position="427"/>
    </location>
</feature>
<feature type="region of interest" description="Disordered" evidence="4">
    <location>
        <begin position="298"/>
        <end position="448"/>
    </location>
</feature>
<organism evidence="6 7">
    <name type="scientific">Malassezia obtusa</name>
    <dbReference type="NCBI Taxonomy" id="76774"/>
    <lineage>
        <taxon>Eukaryota</taxon>
        <taxon>Fungi</taxon>
        <taxon>Dikarya</taxon>
        <taxon>Basidiomycota</taxon>
        <taxon>Ustilaginomycotina</taxon>
        <taxon>Malasseziomycetes</taxon>
        <taxon>Malasseziales</taxon>
        <taxon>Malasseziaceae</taxon>
        <taxon>Malassezia</taxon>
    </lineage>
</organism>
<dbReference type="PANTHER" id="PTHR13430">
    <property type="match status" value="1"/>
</dbReference>
<dbReference type="GO" id="GO:1990316">
    <property type="term" value="C:Atg1/ULK1 kinase complex"/>
    <property type="evidence" value="ECO:0007669"/>
    <property type="project" value="InterPro"/>
</dbReference>
<sequence length="567" mass="61673">MTTLRPGASEGAHASKLNTVLYHFYAKTVAVASESRTGTGPSAAKANKWFSLSLDEIEQHREKLRPWRSLNDASAPRLCIDVRLRTSALAPDQVLVGCAPHGSGTRIVELGDANTRNIVLERWIVDMRPTRHDIRLPAVYKRAIVHFRTLYALARALPAHALCRKAAEGKLDAPVAVEIEVSSAPSENLGDHKTWALEGVQTPAGTLSCQVQYRACTELRIERRGTATPCADAALPTPPSGTLPVASRLPTTAAPAFARRRPPRGALAGDALAVPVPGEGLHEQSSPLLRRMWPAHEVSSPQSAPIRPRRFSNASEPTSADGLRTLFQTYTPPRTHVGRSPSSLYSLRLSPQGHFDSHMRRRAETTSSVSAQESAQPVRIPRYARQPSYRQREHSRSLGGAADELSTSARSWSQRMEQRRMMERGAARDSLAQLPRSPLSSSGSRLFANTAPSQAPAFALAKPPPPPPEPADDLLELVQMLDAPPALHEPDARRSLGVSLGRSPGHVAPAPRAEKIDDVLARLGQSIHLPAMDERFGELERHAVPRAIQIAPRHAELGDQDALDLAY</sequence>
<evidence type="ECO:0000259" key="5">
    <source>
        <dbReference type="Pfam" id="PF10033"/>
    </source>
</evidence>
<accession>A0AAF0E1M0</accession>
<protein>
    <recommendedName>
        <fullName evidence="3">Autophagy-related protein 13</fullName>
    </recommendedName>
</protein>
<dbReference type="AlphaFoldDB" id="A0AAF0E1M0"/>
<dbReference type="GO" id="GO:0034497">
    <property type="term" value="P:protein localization to phagophore assembly site"/>
    <property type="evidence" value="ECO:0007669"/>
    <property type="project" value="TreeGrafter"/>
</dbReference>
<evidence type="ECO:0000313" key="7">
    <source>
        <dbReference type="Proteomes" id="UP001214603"/>
    </source>
</evidence>
<evidence type="ECO:0000256" key="3">
    <source>
        <dbReference type="RuleBase" id="RU361214"/>
    </source>
</evidence>
<name>A0AAF0E1M0_9BASI</name>
<dbReference type="GO" id="GO:0005829">
    <property type="term" value="C:cytosol"/>
    <property type="evidence" value="ECO:0007669"/>
    <property type="project" value="TreeGrafter"/>
</dbReference>
<feature type="compositionally biased region" description="Polar residues" evidence="4">
    <location>
        <begin position="365"/>
        <end position="375"/>
    </location>
</feature>
<dbReference type="GO" id="GO:0000423">
    <property type="term" value="P:mitophagy"/>
    <property type="evidence" value="ECO:0007669"/>
    <property type="project" value="TreeGrafter"/>
</dbReference>
<dbReference type="Gene3D" id="3.30.900.10">
    <property type="entry name" value="HORMA domain"/>
    <property type="match status" value="1"/>
</dbReference>
<comment type="similarity">
    <text evidence="1 3">Belongs to the ATG13 family. Fungi subfamily.</text>
</comment>
<dbReference type="InterPro" id="IPR040182">
    <property type="entry name" value="ATG13"/>
</dbReference>
<feature type="domain" description="Autophagy-related protein 13 N-terminal" evidence="5">
    <location>
        <begin position="22"/>
        <end position="217"/>
    </location>
</feature>
<keyword evidence="2 3" id="KW-0072">Autophagy</keyword>
<dbReference type="InterPro" id="IPR018731">
    <property type="entry name" value="Atg13_N"/>
</dbReference>
<evidence type="ECO:0000256" key="4">
    <source>
        <dbReference type="SAM" id="MobiDB-lite"/>
    </source>
</evidence>
<dbReference type="GO" id="GO:0000407">
    <property type="term" value="C:phagophore assembly site"/>
    <property type="evidence" value="ECO:0007669"/>
    <property type="project" value="TreeGrafter"/>
</dbReference>
<dbReference type="Proteomes" id="UP001214603">
    <property type="component" value="Chromosome 1"/>
</dbReference>
<feature type="compositionally biased region" description="Low complexity" evidence="4">
    <location>
        <begin position="434"/>
        <end position="446"/>
    </location>
</feature>
<evidence type="ECO:0000313" key="6">
    <source>
        <dbReference type="EMBL" id="WFD01483.1"/>
    </source>
</evidence>
<feature type="compositionally biased region" description="Basic and acidic residues" evidence="4">
    <location>
        <begin position="355"/>
        <end position="364"/>
    </location>
</feature>
<dbReference type="InterPro" id="IPR036570">
    <property type="entry name" value="HORMA_dom_sf"/>
</dbReference>
<dbReference type="PANTHER" id="PTHR13430:SF4">
    <property type="entry name" value="AUTOPHAGY-RELATED PROTEIN 13"/>
    <property type="match status" value="1"/>
</dbReference>
<dbReference type="Pfam" id="PF10033">
    <property type="entry name" value="ATG13"/>
    <property type="match status" value="1"/>
</dbReference>